<evidence type="ECO:0000313" key="2">
    <source>
        <dbReference type="Proteomes" id="UP001652624"/>
    </source>
</evidence>
<evidence type="ECO:0000313" key="3">
    <source>
        <dbReference type="RefSeq" id="XP_060060720.1"/>
    </source>
</evidence>
<accession>A0ABM3YI22</accession>
<gene>
    <name evidence="3" type="primary">DALRD3</name>
</gene>
<sequence length="541" mass="58259">MATGRLGLEETLAALNAALGPGGPVWLKETRPRHLRTRDFLAPRRALQARCGDGQVPELVQALAALQGPGVAPVLRCTPTPAGLELQLQRAAVFQRVLGAAPAYAAPAAGPAPPPRVLVHCPALRADPCALRLGRLRAVLVADHLARALRAHGVRVRRVPATQDPRMAALLQRLRVDWPVAAGRADAEALRSRLLEVLVPPPDGAAPAAGVLGTVCLEGPMEERGRAAGYDPGLRSCVVTDELLATLAELREAVRLCADDCAQGLAPAPDPGADGCTVVHVVSCAEEFQQQKLDLLWWKLDDRAPLTQKHLVCGPVKVAGTSDAPTASEYYELRHRQACKASSLKHGTDLAQDPDWVETFKVLSVATIKFEMLGTAPQSQLLLALDDSGTSTKGTKSGTFVMYNCARLATLFESFGCGVDRGLYPAFPPVRSLDFSLLRDEGEWLLLFNSVLPFSDLLSHMAALPHRGLGLHVTARTETVCKFLLQLSMDFSSYYNRVHILGEPLPHLFGQMFARLQLLRAVREVLHSGLAMLGLPPLSHI</sequence>
<dbReference type="PANTHER" id="PTHR16043:SF1">
    <property type="entry name" value="DALR ANTICODON-BINDING DOMAIN-CONTAINING PROTEIN 3"/>
    <property type="match status" value="1"/>
</dbReference>
<dbReference type="SMART" id="SM00836">
    <property type="entry name" value="DALR_1"/>
    <property type="match status" value="1"/>
</dbReference>
<reference evidence="3" key="1">
    <citation type="submission" date="2025-08" db="UniProtKB">
        <authorList>
            <consortium name="RefSeq"/>
        </authorList>
    </citation>
    <scope>IDENTIFICATION</scope>
</reference>
<dbReference type="PANTHER" id="PTHR16043">
    <property type="entry name" value="DALRD3 PROTEIN"/>
    <property type="match status" value="1"/>
</dbReference>
<dbReference type="Gene3D" id="1.10.730.10">
    <property type="entry name" value="Isoleucyl-tRNA Synthetase, Domain 1"/>
    <property type="match status" value="1"/>
</dbReference>
<dbReference type="SUPFAM" id="SSF47323">
    <property type="entry name" value="Anticodon-binding domain of a subclass of class I aminoacyl-tRNA synthetases"/>
    <property type="match status" value="1"/>
</dbReference>
<evidence type="ECO:0000259" key="1">
    <source>
        <dbReference type="SMART" id="SM00836"/>
    </source>
</evidence>
<dbReference type="Proteomes" id="UP001652624">
    <property type="component" value="Chromosome 12"/>
</dbReference>
<feature type="domain" description="DALR anticodon binding" evidence="1">
    <location>
        <begin position="401"/>
        <end position="541"/>
    </location>
</feature>
<dbReference type="InterPro" id="IPR008909">
    <property type="entry name" value="DALR_anticod-bd"/>
</dbReference>
<organism evidence="2 3">
    <name type="scientific">Erinaceus europaeus</name>
    <name type="common">Western European hedgehog</name>
    <dbReference type="NCBI Taxonomy" id="9365"/>
    <lineage>
        <taxon>Eukaryota</taxon>
        <taxon>Metazoa</taxon>
        <taxon>Chordata</taxon>
        <taxon>Craniata</taxon>
        <taxon>Vertebrata</taxon>
        <taxon>Euteleostomi</taxon>
        <taxon>Mammalia</taxon>
        <taxon>Eutheria</taxon>
        <taxon>Laurasiatheria</taxon>
        <taxon>Eulipotyphla</taxon>
        <taxon>Erinaceidae</taxon>
        <taxon>Erinaceinae</taxon>
        <taxon>Erinaceus</taxon>
    </lineage>
</organism>
<dbReference type="RefSeq" id="XP_060060720.1">
    <property type="nucleotide sequence ID" value="XM_060204737.1"/>
</dbReference>
<dbReference type="InterPro" id="IPR037380">
    <property type="entry name" value="DALRD3"/>
</dbReference>
<dbReference type="InterPro" id="IPR009080">
    <property type="entry name" value="tRNAsynth_Ia_anticodon-bd"/>
</dbReference>
<proteinExistence type="predicted"/>
<name>A0ABM3YI22_ERIEU</name>
<protein>
    <submittedName>
        <fullName evidence="3">DALR anticodon-binding domain-containing protein 3 isoform X1</fullName>
    </submittedName>
</protein>
<keyword evidence="2" id="KW-1185">Reference proteome</keyword>
<dbReference type="Pfam" id="PF05746">
    <property type="entry name" value="DALR_1"/>
    <property type="match status" value="1"/>
</dbReference>
<dbReference type="GeneID" id="103122980"/>